<sequence>MIFLFIILAIMGTFHFIYIMLKNRYKKDFNIIKRELNDLIQATEVIDINFNESNERIKEISEASKSIAAGADEQAEGAEDILLLTRELQDKINGLMEKSYHLSCKADNARNLNEQREEDVRELLVIEQETKKLIRELVENIAQLNKMAGNIEEITTTITNIAKQTNLLSLNAAIEAARAGAAGQGFHVITEEIRNLANQTHNASSEIATIINTISSQINTAMEVTATVSSHFQQRNDVIEGVTTSFGEISASLKELISGEAEIHNEVKSINQFNKNIMNSISDVATIAEESAAVTQEVTSLIFNQENLQEGALSSILTLKNSNQGINRVLSNYQLDDIVTNKITIGLSLLEKSKFMNTIEAEAIKEAEKLGVNLIITTPEKYSADQHCRSVRQLIESNVTGFAIFPLAKEKLKPLVNQAAQKGINIVTIDNDISDSSRLAHIGTDYLKMGQAAGEAAVNHLNGKGNIIVLLCGANISSIKSRYEGFKEIIDSNQEMKIVGLSKMEGTDAKETEKELEALIEENPNFDLLYVVTDESSLIAAELYKRKKLKKKLVCIANSNEVMDYVKAGVVSSQFCMRNKLWGALLVRRLLEAAKGKGIPEIEDTGYYEINQRNVSVFLKTG</sequence>
<dbReference type="OrthoDB" id="569491at2"/>
<gene>
    <name evidence="6" type="ORF">SAMN06265827_11963</name>
</gene>
<keyword evidence="4" id="KW-0812">Transmembrane</keyword>
<dbReference type="InterPro" id="IPR025997">
    <property type="entry name" value="SBP_2_dom"/>
</dbReference>
<feature type="domain" description="Methyl-accepting transducer" evidence="5">
    <location>
        <begin position="49"/>
        <end position="299"/>
    </location>
</feature>
<evidence type="ECO:0000256" key="4">
    <source>
        <dbReference type="SAM" id="Phobius"/>
    </source>
</evidence>
<dbReference type="PANTHER" id="PTHR32089">
    <property type="entry name" value="METHYL-ACCEPTING CHEMOTAXIS PROTEIN MCPB"/>
    <property type="match status" value="1"/>
</dbReference>
<organism evidence="6 7">
    <name type="scientific">Orenia metallireducens</name>
    <dbReference type="NCBI Taxonomy" id="1413210"/>
    <lineage>
        <taxon>Bacteria</taxon>
        <taxon>Bacillati</taxon>
        <taxon>Bacillota</taxon>
        <taxon>Clostridia</taxon>
        <taxon>Halanaerobiales</taxon>
        <taxon>Halobacteroidaceae</taxon>
        <taxon>Orenia</taxon>
    </lineage>
</organism>
<dbReference type="SUPFAM" id="SSF58104">
    <property type="entry name" value="Methyl-accepting chemotaxis protein (MCP) signaling domain"/>
    <property type="match status" value="1"/>
</dbReference>
<dbReference type="Pfam" id="PF13407">
    <property type="entry name" value="Peripla_BP_4"/>
    <property type="match status" value="1"/>
</dbReference>
<proteinExistence type="predicted"/>
<dbReference type="Pfam" id="PF00015">
    <property type="entry name" value="MCPsignal"/>
    <property type="match status" value="1"/>
</dbReference>
<dbReference type="RefSeq" id="WP_097018517.1">
    <property type="nucleotide sequence ID" value="NZ_OBDZ01000019.1"/>
</dbReference>
<dbReference type="Gene3D" id="1.10.287.950">
    <property type="entry name" value="Methyl-accepting chemotaxis protein"/>
    <property type="match status" value="1"/>
</dbReference>
<dbReference type="GO" id="GO:0007165">
    <property type="term" value="P:signal transduction"/>
    <property type="evidence" value="ECO:0007669"/>
    <property type="project" value="UniProtKB-KW"/>
</dbReference>
<evidence type="ECO:0000259" key="5">
    <source>
        <dbReference type="PROSITE" id="PS50111"/>
    </source>
</evidence>
<dbReference type="SMART" id="SM00283">
    <property type="entry name" value="MA"/>
    <property type="match status" value="1"/>
</dbReference>
<dbReference type="PROSITE" id="PS50111">
    <property type="entry name" value="CHEMOTAXIS_TRANSDUC_2"/>
    <property type="match status" value="1"/>
</dbReference>
<dbReference type="Gene3D" id="3.40.50.2300">
    <property type="match status" value="2"/>
</dbReference>
<evidence type="ECO:0000256" key="2">
    <source>
        <dbReference type="PROSITE-ProRule" id="PRU00284"/>
    </source>
</evidence>
<dbReference type="AlphaFoldDB" id="A0A285HHV5"/>
<dbReference type="SUPFAM" id="SSF53822">
    <property type="entry name" value="Periplasmic binding protein-like I"/>
    <property type="match status" value="1"/>
</dbReference>
<dbReference type="InterPro" id="IPR028082">
    <property type="entry name" value="Peripla_BP_I"/>
</dbReference>
<dbReference type="PANTHER" id="PTHR32089:SF112">
    <property type="entry name" value="LYSOZYME-LIKE PROTEIN-RELATED"/>
    <property type="match status" value="1"/>
</dbReference>
<evidence type="ECO:0000313" key="7">
    <source>
        <dbReference type="Proteomes" id="UP000219573"/>
    </source>
</evidence>
<dbReference type="GO" id="GO:0016020">
    <property type="term" value="C:membrane"/>
    <property type="evidence" value="ECO:0007669"/>
    <property type="project" value="InterPro"/>
</dbReference>
<dbReference type="EMBL" id="OBDZ01000019">
    <property type="protein sequence ID" value="SNY35295.1"/>
    <property type="molecule type" value="Genomic_DNA"/>
</dbReference>
<keyword evidence="1 2" id="KW-0807">Transducer</keyword>
<feature type="transmembrane region" description="Helical" evidence="4">
    <location>
        <begin position="6"/>
        <end position="25"/>
    </location>
</feature>
<feature type="coiled-coil region" evidence="3">
    <location>
        <begin position="109"/>
        <end position="154"/>
    </location>
</feature>
<evidence type="ECO:0000256" key="1">
    <source>
        <dbReference type="ARBA" id="ARBA00023224"/>
    </source>
</evidence>
<keyword evidence="4" id="KW-1133">Transmembrane helix</keyword>
<reference evidence="7" key="1">
    <citation type="submission" date="2017-09" db="EMBL/GenBank/DDBJ databases">
        <authorList>
            <person name="Varghese N."/>
            <person name="Submissions S."/>
        </authorList>
    </citation>
    <scope>NUCLEOTIDE SEQUENCE [LARGE SCALE GENOMIC DNA]</scope>
    <source>
        <strain evidence="7">MSL47</strain>
    </source>
</reference>
<keyword evidence="7" id="KW-1185">Reference proteome</keyword>
<evidence type="ECO:0000256" key="3">
    <source>
        <dbReference type="SAM" id="Coils"/>
    </source>
</evidence>
<evidence type="ECO:0000313" key="6">
    <source>
        <dbReference type="EMBL" id="SNY35295.1"/>
    </source>
</evidence>
<keyword evidence="3" id="KW-0175">Coiled coil</keyword>
<protein>
    <submittedName>
        <fullName evidence="6">Methyl-accepting chemotaxis protein</fullName>
    </submittedName>
</protein>
<keyword evidence="4" id="KW-0472">Membrane</keyword>
<accession>A0A285HHV5</accession>
<dbReference type="InterPro" id="IPR004089">
    <property type="entry name" value="MCPsignal_dom"/>
</dbReference>
<dbReference type="Proteomes" id="UP000219573">
    <property type="component" value="Unassembled WGS sequence"/>
</dbReference>
<name>A0A285HHV5_9FIRM</name>